<dbReference type="EMBL" id="JBHTOQ010000017">
    <property type="protein sequence ID" value="MFD1481032.1"/>
    <property type="molecule type" value="Genomic_DNA"/>
</dbReference>
<name>A0ABW4DV77_9RHOB</name>
<organism evidence="1 2">
    <name type="scientific">Paracoccus nototheniae</name>
    <dbReference type="NCBI Taxonomy" id="2489002"/>
    <lineage>
        <taxon>Bacteria</taxon>
        <taxon>Pseudomonadati</taxon>
        <taxon>Pseudomonadota</taxon>
        <taxon>Alphaproteobacteria</taxon>
        <taxon>Rhodobacterales</taxon>
        <taxon>Paracoccaceae</taxon>
        <taxon>Paracoccus</taxon>
    </lineage>
</organism>
<evidence type="ECO:0000313" key="1">
    <source>
        <dbReference type="EMBL" id="MFD1481032.1"/>
    </source>
</evidence>
<reference evidence="2" key="1">
    <citation type="journal article" date="2019" name="Int. J. Syst. Evol. Microbiol.">
        <title>The Global Catalogue of Microorganisms (GCM) 10K type strain sequencing project: providing services to taxonomists for standard genome sequencing and annotation.</title>
        <authorList>
            <consortium name="The Broad Institute Genomics Platform"/>
            <consortium name="The Broad Institute Genome Sequencing Center for Infectious Disease"/>
            <person name="Wu L."/>
            <person name="Ma J."/>
        </authorList>
    </citation>
    <scope>NUCLEOTIDE SEQUENCE [LARGE SCALE GENOMIC DNA]</scope>
    <source>
        <strain evidence="2">CCM 8875</strain>
    </source>
</reference>
<sequence>MALYDAGLKVFIHDQFSLTHAEEGQDKQNDDDKTNDIDNRVHGTFLHISAVTAFHERRALTHHA</sequence>
<comment type="caution">
    <text evidence="1">The sequence shown here is derived from an EMBL/GenBank/DDBJ whole genome shotgun (WGS) entry which is preliminary data.</text>
</comment>
<gene>
    <name evidence="1" type="ORF">ACFQ5P_06975</name>
</gene>
<evidence type="ECO:0000313" key="2">
    <source>
        <dbReference type="Proteomes" id="UP001597302"/>
    </source>
</evidence>
<keyword evidence="2" id="KW-1185">Reference proteome</keyword>
<proteinExistence type="predicted"/>
<dbReference type="Proteomes" id="UP001597302">
    <property type="component" value="Unassembled WGS sequence"/>
</dbReference>
<accession>A0ABW4DV77</accession>
<dbReference type="RefSeq" id="WP_165571140.1">
    <property type="nucleotide sequence ID" value="NZ_CBCSAJ010000037.1"/>
</dbReference>
<protein>
    <submittedName>
        <fullName evidence="1">Uncharacterized protein</fullName>
    </submittedName>
</protein>